<proteinExistence type="predicted"/>
<organism evidence="1 2">
    <name type="scientific">Maudiozyma barnettii</name>
    <dbReference type="NCBI Taxonomy" id="61262"/>
    <lineage>
        <taxon>Eukaryota</taxon>
        <taxon>Fungi</taxon>
        <taxon>Dikarya</taxon>
        <taxon>Ascomycota</taxon>
        <taxon>Saccharomycotina</taxon>
        <taxon>Saccharomycetes</taxon>
        <taxon>Saccharomycetales</taxon>
        <taxon>Saccharomycetaceae</taxon>
        <taxon>Maudiozyma</taxon>
    </lineage>
</organism>
<name>A0A8H2VF12_9SACH</name>
<evidence type="ECO:0000313" key="1">
    <source>
        <dbReference type="EMBL" id="CAB4254286.1"/>
    </source>
</evidence>
<dbReference type="EMBL" id="CAEFZW010000004">
    <property type="protein sequence ID" value="CAB4254286.1"/>
    <property type="molecule type" value="Genomic_DNA"/>
</dbReference>
<protein>
    <submittedName>
        <fullName evidence="1">Similar to Saccharomyces cerevisiae YEL072W RMD6 Protein required for sporulation</fullName>
    </submittedName>
</protein>
<keyword evidence="2" id="KW-1185">Reference proteome</keyword>
<reference evidence="1 2" key="1">
    <citation type="submission" date="2020-05" db="EMBL/GenBank/DDBJ databases">
        <authorList>
            <person name="Casaregola S."/>
            <person name="Devillers H."/>
            <person name="Grondin C."/>
        </authorList>
    </citation>
    <scope>NUCLEOTIDE SEQUENCE [LARGE SCALE GENOMIC DNA]</scope>
    <source>
        <strain evidence="1 2">CLIB 1767</strain>
    </source>
</reference>
<dbReference type="Proteomes" id="UP000644660">
    <property type="component" value="Unassembled WGS sequence"/>
</dbReference>
<accession>A0A8H2VF12</accession>
<sequence length="228" mass="26730">MTHNIIVLPIEQLENFSEDAIADLTYVVNEGYRKQIVKYGIVVNPRIHDNDSFFTDLSLKPKTCLVYIMIKDVQDVGGPLRIIDTEENADFILYEINETYIKDYRFHMENVMATIAYRPFPYEVNAQAYEVTAFCSFTKRGGIYIFQGTKPDFIKRFPNCNEFIVRVIVEHDLVPYYETKLNFTEFRRTHVSCDKLEESGFFSSFKTNQDFHIADMRQQLLLAPPRSQ</sequence>
<gene>
    <name evidence="1" type="ORF">KABA2_04S02794</name>
</gene>
<evidence type="ECO:0000313" key="2">
    <source>
        <dbReference type="Proteomes" id="UP000644660"/>
    </source>
</evidence>
<dbReference type="GeneID" id="64857274"/>
<dbReference type="OrthoDB" id="4062597at2759"/>
<comment type="caution">
    <text evidence="1">The sequence shown here is derived from an EMBL/GenBank/DDBJ whole genome shotgun (WGS) entry which is preliminary data.</text>
</comment>
<dbReference type="RefSeq" id="XP_041406130.1">
    <property type="nucleotide sequence ID" value="XM_041550196.1"/>
</dbReference>
<dbReference type="AlphaFoldDB" id="A0A8H2VF12"/>